<evidence type="ECO:0000313" key="4">
    <source>
        <dbReference type="Proteomes" id="UP000572680"/>
    </source>
</evidence>
<feature type="compositionally biased region" description="Basic and acidic residues" evidence="1">
    <location>
        <begin position="1"/>
        <end position="11"/>
    </location>
</feature>
<organism evidence="3 4">
    <name type="scientific">Actinomadura namibiensis</name>
    <dbReference type="NCBI Taxonomy" id="182080"/>
    <lineage>
        <taxon>Bacteria</taxon>
        <taxon>Bacillati</taxon>
        <taxon>Actinomycetota</taxon>
        <taxon>Actinomycetes</taxon>
        <taxon>Streptosporangiales</taxon>
        <taxon>Thermomonosporaceae</taxon>
        <taxon>Actinomadura</taxon>
    </lineage>
</organism>
<proteinExistence type="predicted"/>
<dbReference type="Pfam" id="PF04149">
    <property type="entry name" value="DUF397"/>
    <property type="match status" value="1"/>
</dbReference>
<comment type="caution">
    <text evidence="3">The sequence shown here is derived from an EMBL/GenBank/DDBJ whole genome shotgun (WGS) entry which is preliminary data.</text>
</comment>
<evidence type="ECO:0000313" key="3">
    <source>
        <dbReference type="EMBL" id="MBA8956554.1"/>
    </source>
</evidence>
<dbReference type="RefSeq" id="WP_182848455.1">
    <property type="nucleotide sequence ID" value="NZ_BAAALP010000050.1"/>
</dbReference>
<sequence>MKRSPADEHRLQWRKSSHSQGGSGNCVETAYAPALGVLIRDSKNVHGPVLVLQPQAWRELAATVKQNCPRL</sequence>
<dbReference type="AlphaFoldDB" id="A0A7W3LY79"/>
<reference evidence="3 4" key="1">
    <citation type="submission" date="2020-08" db="EMBL/GenBank/DDBJ databases">
        <title>Genomic Encyclopedia of Type Strains, Phase IV (KMG-IV): sequencing the most valuable type-strain genomes for metagenomic binning, comparative biology and taxonomic classification.</title>
        <authorList>
            <person name="Goeker M."/>
        </authorList>
    </citation>
    <scope>NUCLEOTIDE SEQUENCE [LARGE SCALE GENOMIC DNA]</scope>
    <source>
        <strain evidence="3 4">DSM 44197</strain>
    </source>
</reference>
<name>A0A7W3LY79_ACTNM</name>
<gene>
    <name evidence="3" type="ORF">HNR61_008237</name>
</gene>
<protein>
    <recommendedName>
        <fullName evidence="2">DUF397 domain-containing protein</fullName>
    </recommendedName>
</protein>
<dbReference type="Proteomes" id="UP000572680">
    <property type="component" value="Unassembled WGS sequence"/>
</dbReference>
<evidence type="ECO:0000259" key="2">
    <source>
        <dbReference type="Pfam" id="PF04149"/>
    </source>
</evidence>
<dbReference type="InterPro" id="IPR007278">
    <property type="entry name" value="DUF397"/>
</dbReference>
<keyword evidence="4" id="KW-1185">Reference proteome</keyword>
<feature type="domain" description="DUF397" evidence="2">
    <location>
        <begin position="11"/>
        <end position="65"/>
    </location>
</feature>
<feature type="region of interest" description="Disordered" evidence="1">
    <location>
        <begin position="1"/>
        <end position="25"/>
    </location>
</feature>
<evidence type="ECO:0000256" key="1">
    <source>
        <dbReference type="SAM" id="MobiDB-lite"/>
    </source>
</evidence>
<accession>A0A7W3LY79</accession>
<dbReference type="EMBL" id="JACJIA010000016">
    <property type="protein sequence ID" value="MBA8956554.1"/>
    <property type="molecule type" value="Genomic_DNA"/>
</dbReference>